<keyword evidence="3" id="KW-0479">Metal-binding</keyword>
<reference evidence="9 10" key="1">
    <citation type="submission" date="2019-11" db="EMBL/GenBank/DDBJ databases">
        <title>Comparative genomics of hydrocarbon-degrading Desulfosarcina strains.</title>
        <authorList>
            <person name="Watanabe M."/>
            <person name="Kojima H."/>
            <person name="Fukui M."/>
        </authorList>
    </citation>
    <scope>NUCLEOTIDE SEQUENCE [LARGE SCALE GENOMIC DNA]</scope>
    <source>
        <strain evidence="10">oXyS1</strain>
    </source>
</reference>
<dbReference type="PROSITE" id="PS51318">
    <property type="entry name" value="TAT"/>
    <property type="match status" value="1"/>
</dbReference>
<dbReference type="Gene3D" id="2.40.40.20">
    <property type="match status" value="1"/>
</dbReference>
<dbReference type="PANTHER" id="PTHR43742">
    <property type="entry name" value="TRIMETHYLAMINE-N-OXIDE REDUCTASE"/>
    <property type="match status" value="1"/>
</dbReference>
<dbReference type="InterPro" id="IPR006656">
    <property type="entry name" value="Mopterin_OxRdtase"/>
</dbReference>
<keyword evidence="5" id="KW-0560">Oxidoreductase</keyword>
<dbReference type="RefSeq" id="WP_155313754.1">
    <property type="nucleotide sequence ID" value="NZ_AP021879.1"/>
</dbReference>
<evidence type="ECO:0000256" key="6">
    <source>
        <dbReference type="ARBA" id="ARBA00023004"/>
    </source>
</evidence>
<keyword evidence="4" id="KW-0732">Signal</keyword>
<dbReference type="Pfam" id="PF04879">
    <property type="entry name" value="Molybdop_Fe4S4"/>
    <property type="match status" value="1"/>
</dbReference>
<evidence type="ECO:0000256" key="4">
    <source>
        <dbReference type="ARBA" id="ARBA00022729"/>
    </source>
</evidence>
<dbReference type="EMBL" id="AP021879">
    <property type="protein sequence ID" value="BBO93105.1"/>
    <property type="molecule type" value="Genomic_DNA"/>
</dbReference>
<dbReference type="InterPro" id="IPR009010">
    <property type="entry name" value="Asp_de-COase-like_dom_sf"/>
</dbReference>
<feature type="domain" description="4Fe-4S Mo/W bis-MGD-type" evidence="8">
    <location>
        <begin position="52"/>
        <end position="105"/>
    </location>
</feature>
<evidence type="ECO:0000313" key="10">
    <source>
        <dbReference type="Proteomes" id="UP000422108"/>
    </source>
</evidence>
<dbReference type="InterPro" id="IPR006963">
    <property type="entry name" value="Mopterin_OxRdtase_4Fe-4S_dom"/>
</dbReference>
<dbReference type="SUPFAM" id="SSF53706">
    <property type="entry name" value="Formate dehydrogenase/DMSO reductase, domains 1-3"/>
    <property type="match status" value="1"/>
</dbReference>
<protein>
    <submittedName>
        <fullName evidence="9">Molybdopterin oxidoreductase molybdopterin-binding subunit</fullName>
    </submittedName>
</protein>
<sequence length="876" mass="97471">MDDRFQTTRRGFLKLGGSALAGTAVASCGFSPFKKELSLSKLKKEEKSKETEKWKHSACAMCLMCPLQVKVKNGKIVDVRGEDTAPWNGKVCAKAYGGIWGRVYAPDRILHPLKRVGKRGDAKFVRCSWDEVINAVAGKIREYTDAGHPEWFENWWGCPVQTDNMYFLHYFARITGTRISYMHGQICFGDHSAEKAITFGGNHAGALMLSGADFINMKYALIGGQNFPGNAFTPATAFGASGFYQVYLKARENGFRFAAIDPKLADSSAMADEWIPIKPGMDAVLMMGITHILIQEKLYDADFLATYTNAPQLIRLDNGQAMTDAGGNYLAWNKSKGAAEVLNAAGKNADLDLGLGRTFMVDGVRCQTACAMYADMVSEYTPEKVVELCNLPFPANRVVQIARRLGNNRPSVIVYPGLTTGRYANWFQVLRAYSVVNLFLGNIDQKGGFYVPKHGFKGGSGWPEPPLVPEYPHPDLKMVPASWGNVMAADSLDKKPCYSSPKQFHPATQALPWEHFDAIKEGRVKALFSTAENSAITQVDTALVYECLEKLEMIVVGEQLPKEFVELADYVVPESSYIERSHLYTFTPVAEDGKEHAMALMRAPVIESPGESKPFGWFMKQVGTRAGYAPYFKDLDIDYQWWDRILEKGKCPVRSKDLVENGPYVEVHPLTYNPTFKPIKTRSGRFELFSNELSEECYHHPQSQWKKNRYVFPFPLYIPIAAPKASDEFYLVSGKASWHQKNATQNNRYLMEDGIEGGNPYMPLYLNARRAQALGLKEGELVAVTCIGPTRNDDPCVVDDAVVGYSQKVRIHLTEGLQPDTAFTFFASGHRSKTMLKKVNQGVLHSAFVPLSVEPYAGGCGKNYSLVKISKVGEAN</sequence>
<dbReference type="SUPFAM" id="SSF50692">
    <property type="entry name" value="ADC-like"/>
    <property type="match status" value="1"/>
</dbReference>
<evidence type="ECO:0000256" key="3">
    <source>
        <dbReference type="ARBA" id="ARBA00022723"/>
    </source>
</evidence>
<dbReference type="GO" id="GO:0046872">
    <property type="term" value="F:metal ion binding"/>
    <property type="evidence" value="ECO:0007669"/>
    <property type="project" value="UniProtKB-KW"/>
</dbReference>
<keyword evidence="7" id="KW-0411">Iron-sulfur</keyword>
<gene>
    <name evidence="9" type="ORF">DSCOOX_62850</name>
</gene>
<dbReference type="Gene3D" id="2.20.25.90">
    <property type="entry name" value="ADC-like domains"/>
    <property type="match status" value="1"/>
</dbReference>
<dbReference type="Gene3D" id="3.40.228.10">
    <property type="entry name" value="Dimethylsulfoxide Reductase, domain 2"/>
    <property type="match status" value="2"/>
</dbReference>
<evidence type="ECO:0000256" key="2">
    <source>
        <dbReference type="ARBA" id="ARBA00022505"/>
    </source>
</evidence>
<accession>A0A5K8AK63</accession>
<dbReference type="InterPro" id="IPR006311">
    <property type="entry name" value="TAT_signal"/>
</dbReference>
<dbReference type="Pfam" id="PF00384">
    <property type="entry name" value="Molybdopterin"/>
    <property type="match status" value="1"/>
</dbReference>
<evidence type="ECO:0000313" key="9">
    <source>
        <dbReference type="EMBL" id="BBO93105.1"/>
    </source>
</evidence>
<dbReference type="Proteomes" id="UP000422108">
    <property type="component" value="Chromosome"/>
</dbReference>
<dbReference type="GO" id="GO:0016491">
    <property type="term" value="F:oxidoreductase activity"/>
    <property type="evidence" value="ECO:0007669"/>
    <property type="project" value="UniProtKB-KW"/>
</dbReference>
<evidence type="ECO:0000256" key="5">
    <source>
        <dbReference type="ARBA" id="ARBA00023002"/>
    </source>
</evidence>
<dbReference type="Gene3D" id="3.40.50.740">
    <property type="match status" value="2"/>
</dbReference>
<proteinExistence type="predicted"/>
<keyword evidence="6" id="KW-0408">Iron</keyword>
<keyword evidence="10" id="KW-1185">Reference proteome</keyword>
<dbReference type="AlphaFoldDB" id="A0A5K8AK63"/>
<organism evidence="9 10">
    <name type="scientific">Desulfosarcina ovata subsp. ovata</name>
    <dbReference type="NCBI Taxonomy" id="2752305"/>
    <lineage>
        <taxon>Bacteria</taxon>
        <taxon>Pseudomonadati</taxon>
        <taxon>Thermodesulfobacteriota</taxon>
        <taxon>Desulfobacteria</taxon>
        <taxon>Desulfobacterales</taxon>
        <taxon>Desulfosarcinaceae</taxon>
        <taxon>Desulfosarcina</taxon>
    </lineage>
</organism>
<keyword evidence="1" id="KW-0004">4Fe-4S</keyword>
<dbReference type="PANTHER" id="PTHR43742:SF9">
    <property type="entry name" value="TETRATHIONATE REDUCTASE SUBUNIT A"/>
    <property type="match status" value="1"/>
</dbReference>
<evidence type="ECO:0000256" key="7">
    <source>
        <dbReference type="ARBA" id="ARBA00023014"/>
    </source>
</evidence>
<evidence type="ECO:0000256" key="1">
    <source>
        <dbReference type="ARBA" id="ARBA00022485"/>
    </source>
</evidence>
<keyword evidence="2" id="KW-0500">Molybdenum</keyword>
<dbReference type="PROSITE" id="PS51257">
    <property type="entry name" value="PROKAR_LIPOPROTEIN"/>
    <property type="match status" value="1"/>
</dbReference>
<name>A0A5K8AK63_9BACT</name>
<dbReference type="SMART" id="SM00926">
    <property type="entry name" value="Molybdop_Fe4S4"/>
    <property type="match status" value="1"/>
</dbReference>
<dbReference type="GO" id="GO:0051539">
    <property type="term" value="F:4 iron, 4 sulfur cluster binding"/>
    <property type="evidence" value="ECO:0007669"/>
    <property type="project" value="UniProtKB-KW"/>
</dbReference>
<dbReference type="InterPro" id="IPR050612">
    <property type="entry name" value="Prok_Mopterin_Oxidored"/>
</dbReference>
<evidence type="ECO:0000259" key="8">
    <source>
        <dbReference type="SMART" id="SM00926"/>
    </source>
</evidence>